<dbReference type="Proteomes" id="UP001472677">
    <property type="component" value="Unassembled WGS sequence"/>
</dbReference>
<reference evidence="2 3" key="1">
    <citation type="journal article" date="2024" name="G3 (Bethesda)">
        <title>Genome assembly of Hibiscus sabdariffa L. provides insights into metabolisms of medicinal natural products.</title>
        <authorList>
            <person name="Kim T."/>
        </authorList>
    </citation>
    <scope>NUCLEOTIDE SEQUENCE [LARGE SCALE GENOMIC DNA]</scope>
    <source>
        <strain evidence="2">TK-2024</strain>
        <tissue evidence="2">Old leaves</tissue>
    </source>
</reference>
<name>A0ABR1ZS69_9ROSI</name>
<accession>A0ABR1ZS69</accession>
<keyword evidence="3" id="KW-1185">Reference proteome</keyword>
<feature type="region of interest" description="Disordered" evidence="1">
    <location>
        <begin position="1"/>
        <end position="142"/>
    </location>
</feature>
<evidence type="ECO:0000313" key="3">
    <source>
        <dbReference type="Proteomes" id="UP001472677"/>
    </source>
</evidence>
<protein>
    <submittedName>
        <fullName evidence="2">Uncharacterized protein</fullName>
    </submittedName>
</protein>
<evidence type="ECO:0000256" key="1">
    <source>
        <dbReference type="SAM" id="MobiDB-lite"/>
    </source>
</evidence>
<dbReference type="EMBL" id="JBBPBM010001596">
    <property type="protein sequence ID" value="KAK8483180.1"/>
    <property type="molecule type" value="Genomic_DNA"/>
</dbReference>
<feature type="compositionally biased region" description="Polar residues" evidence="1">
    <location>
        <begin position="37"/>
        <end position="76"/>
    </location>
</feature>
<proteinExistence type="predicted"/>
<sequence length="153" mass="16236">MQAPTSSEGWVVDSGATHHVTPDANKVMNGSDYTGPDKSSSTGNSCAPALQASSTFPVMPRVSQTNEPQINPSGLSKNVHPYGSSNFGTSSPDDDVMDMGLQFSNTEDGQVPERTDTVDISPIMEAPETELNAGDGGRDDHIGSQVFEAWKYQ</sequence>
<comment type="caution">
    <text evidence="2">The sequence shown here is derived from an EMBL/GenBank/DDBJ whole genome shotgun (WGS) entry which is preliminary data.</text>
</comment>
<organism evidence="2 3">
    <name type="scientific">Hibiscus sabdariffa</name>
    <name type="common">roselle</name>
    <dbReference type="NCBI Taxonomy" id="183260"/>
    <lineage>
        <taxon>Eukaryota</taxon>
        <taxon>Viridiplantae</taxon>
        <taxon>Streptophyta</taxon>
        <taxon>Embryophyta</taxon>
        <taxon>Tracheophyta</taxon>
        <taxon>Spermatophyta</taxon>
        <taxon>Magnoliopsida</taxon>
        <taxon>eudicotyledons</taxon>
        <taxon>Gunneridae</taxon>
        <taxon>Pentapetalae</taxon>
        <taxon>rosids</taxon>
        <taxon>malvids</taxon>
        <taxon>Malvales</taxon>
        <taxon>Malvaceae</taxon>
        <taxon>Malvoideae</taxon>
        <taxon>Hibiscus</taxon>
    </lineage>
</organism>
<evidence type="ECO:0000313" key="2">
    <source>
        <dbReference type="EMBL" id="KAK8483180.1"/>
    </source>
</evidence>
<gene>
    <name evidence="2" type="ORF">V6N12_046222</name>
</gene>